<dbReference type="AlphaFoldDB" id="A0AAN7TPT6"/>
<dbReference type="InterPro" id="IPR036236">
    <property type="entry name" value="Znf_C2H2_sf"/>
</dbReference>
<dbReference type="SMART" id="SM00355">
    <property type="entry name" value="ZnF_C2H2"/>
    <property type="match status" value="6"/>
</dbReference>
<dbReference type="PROSITE" id="PS50157">
    <property type="entry name" value="ZINC_FINGER_C2H2_2"/>
    <property type="match status" value="3"/>
</dbReference>
<dbReference type="GO" id="GO:0008270">
    <property type="term" value="F:zinc ion binding"/>
    <property type="evidence" value="ECO:0007669"/>
    <property type="project" value="UniProtKB-KW"/>
</dbReference>
<dbReference type="Gene3D" id="3.30.160.60">
    <property type="entry name" value="Classic Zinc Finger"/>
    <property type="match status" value="2"/>
</dbReference>
<evidence type="ECO:0000313" key="12">
    <source>
        <dbReference type="Proteomes" id="UP001310890"/>
    </source>
</evidence>
<evidence type="ECO:0000313" key="11">
    <source>
        <dbReference type="EMBL" id="KAK5117683.1"/>
    </source>
</evidence>
<evidence type="ECO:0000256" key="5">
    <source>
        <dbReference type="ARBA" id="ARBA00023015"/>
    </source>
</evidence>
<feature type="compositionally biased region" description="Basic and acidic residues" evidence="9">
    <location>
        <begin position="99"/>
        <end position="111"/>
    </location>
</feature>
<dbReference type="EMBL" id="JAVRRL010000004">
    <property type="protein sequence ID" value="KAK5117683.1"/>
    <property type="molecule type" value="Genomic_DNA"/>
</dbReference>
<dbReference type="PANTHER" id="PTHR46179">
    <property type="entry name" value="ZINC FINGER PROTEIN"/>
    <property type="match status" value="1"/>
</dbReference>
<keyword evidence="3 8" id="KW-0863">Zinc-finger</keyword>
<dbReference type="Proteomes" id="UP001310890">
    <property type="component" value="Unassembled WGS sequence"/>
</dbReference>
<feature type="region of interest" description="Disordered" evidence="9">
    <location>
        <begin position="87"/>
        <end position="111"/>
    </location>
</feature>
<evidence type="ECO:0000256" key="1">
    <source>
        <dbReference type="ARBA" id="ARBA00004123"/>
    </source>
</evidence>
<feature type="domain" description="C2H2-type" evidence="10">
    <location>
        <begin position="447"/>
        <end position="474"/>
    </location>
</feature>
<evidence type="ECO:0000256" key="9">
    <source>
        <dbReference type="SAM" id="MobiDB-lite"/>
    </source>
</evidence>
<dbReference type="SUPFAM" id="SSF57667">
    <property type="entry name" value="beta-beta-alpha zinc fingers"/>
    <property type="match status" value="2"/>
</dbReference>
<evidence type="ECO:0000256" key="3">
    <source>
        <dbReference type="ARBA" id="ARBA00022771"/>
    </source>
</evidence>
<feature type="region of interest" description="Disordered" evidence="9">
    <location>
        <begin position="722"/>
        <end position="744"/>
    </location>
</feature>
<feature type="domain" description="C2H2-type" evidence="10">
    <location>
        <begin position="473"/>
        <end position="503"/>
    </location>
</feature>
<dbReference type="GO" id="GO:0006357">
    <property type="term" value="P:regulation of transcription by RNA polymerase II"/>
    <property type="evidence" value="ECO:0007669"/>
    <property type="project" value="TreeGrafter"/>
</dbReference>
<comment type="caution">
    <text evidence="11">The sequence shown here is derived from an EMBL/GenBank/DDBJ whole genome shotgun (WGS) entry which is preliminary data.</text>
</comment>
<gene>
    <name evidence="11" type="ORF">LTR62_005106</name>
</gene>
<evidence type="ECO:0000256" key="8">
    <source>
        <dbReference type="PROSITE-ProRule" id="PRU00042"/>
    </source>
</evidence>
<organism evidence="11 12">
    <name type="scientific">Meristemomyces frigidus</name>
    <dbReference type="NCBI Taxonomy" id="1508187"/>
    <lineage>
        <taxon>Eukaryota</taxon>
        <taxon>Fungi</taxon>
        <taxon>Dikarya</taxon>
        <taxon>Ascomycota</taxon>
        <taxon>Pezizomycotina</taxon>
        <taxon>Dothideomycetes</taxon>
        <taxon>Dothideomycetidae</taxon>
        <taxon>Mycosphaerellales</taxon>
        <taxon>Teratosphaeriaceae</taxon>
        <taxon>Meristemomyces</taxon>
    </lineage>
</organism>
<dbReference type="InterPro" id="IPR051061">
    <property type="entry name" value="Zinc_finger_trans_reg"/>
</dbReference>
<accession>A0AAN7TPT6</accession>
<evidence type="ECO:0000256" key="6">
    <source>
        <dbReference type="ARBA" id="ARBA00023163"/>
    </source>
</evidence>
<dbReference type="PANTHER" id="PTHR46179:SF13">
    <property type="entry name" value="C2H2-TYPE DOMAIN-CONTAINING PROTEIN"/>
    <property type="match status" value="1"/>
</dbReference>
<evidence type="ECO:0000256" key="4">
    <source>
        <dbReference type="ARBA" id="ARBA00022833"/>
    </source>
</evidence>
<name>A0AAN7TPT6_9PEZI</name>
<feature type="compositionally biased region" description="Acidic residues" evidence="9">
    <location>
        <begin position="734"/>
        <end position="744"/>
    </location>
</feature>
<evidence type="ECO:0000256" key="2">
    <source>
        <dbReference type="ARBA" id="ARBA00022723"/>
    </source>
</evidence>
<keyword evidence="7" id="KW-0539">Nucleus</keyword>
<reference evidence="11" key="1">
    <citation type="submission" date="2023-08" db="EMBL/GenBank/DDBJ databases">
        <title>Black Yeasts Isolated from many extreme environments.</title>
        <authorList>
            <person name="Coleine C."/>
            <person name="Stajich J.E."/>
            <person name="Selbmann L."/>
        </authorList>
    </citation>
    <scope>NUCLEOTIDE SEQUENCE</scope>
    <source>
        <strain evidence="11">CCFEE 5401</strain>
    </source>
</reference>
<keyword evidence="4" id="KW-0862">Zinc</keyword>
<evidence type="ECO:0000259" key="10">
    <source>
        <dbReference type="PROSITE" id="PS50157"/>
    </source>
</evidence>
<keyword evidence="5" id="KW-0805">Transcription regulation</keyword>
<evidence type="ECO:0000256" key="7">
    <source>
        <dbReference type="ARBA" id="ARBA00023242"/>
    </source>
</evidence>
<feature type="domain" description="C2H2-type" evidence="10">
    <location>
        <begin position="216"/>
        <end position="241"/>
    </location>
</feature>
<dbReference type="GO" id="GO:0005634">
    <property type="term" value="C:nucleus"/>
    <property type="evidence" value="ECO:0007669"/>
    <property type="project" value="UniProtKB-SubCell"/>
</dbReference>
<dbReference type="PROSITE" id="PS00028">
    <property type="entry name" value="ZINC_FINGER_C2H2_1"/>
    <property type="match status" value="2"/>
</dbReference>
<keyword evidence="6" id="KW-0804">Transcription</keyword>
<dbReference type="InterPro" id="IPR013087">
    <property type="entry name" value="Znf_C2H2_type"/>
</dbReference>
<comment type="subcellular location">
    <subcellularLocation>
        <location evidence="1">Nucleus</location>
    </subcellularLocation>
</comment>
<protein>
    <recommendedName>
        <fullName evidence="10">C2H2-type domain-containing protein</fullName>
    </recommendedName>
</protein>
<keyword evidence="2" id="KW-0479">Metal-binding</keyword>
<proteinExistence type="predicted"/>
<sequence>MATNAYMSFPNAYYPGTGETSEPHRTGFPSGNDPLYDELDRLGQIAIPSGQAAHFNDQDLDTLTLPLNEGPFAVGILPSQHSFRHGQYASQTRCSPLDPQRDSYMNRDERSSVTVSDSAYASFKGPIKEQEAAASPLPADELDFVDDSTCAGQRLGTIASESLVIHQGQAWQNIPEVQAPRHGRARPTPSVCQLCSKSLKNASEAHKHAHIHEKPFWCTEIGCQKRFATNNDLERHRGSVHGLMPRVGKSNGYVCQMCPPPHGGRPKFWPRKDNFKAHIRRKHPQNDLEQLMRFSETVRPQNAFTADTGCVSGPASQADALDLGSAQMAWPLMDSEPASQGFLHRDLPFDYGGAMQGDTLAGIGSGALPGFTGYTGAVLMADTHQLANTMFDQGTSVTRYSGAESLSLTTVPSHGQPDWYQTGQTTHPSPYYMTVPDQAIPDPNRLFTCRSCPKTTTRECDLRKHEKRHSRPYPCTFPHCNKRFGSRNDWKRHESSQHEDEAPEAEMWVCDFPNGTSINGSQSCGEVAHNEEVMLEHLRTTHLPRAPPQELTSHLPRLHIPANANTDTPGHSTGNGPAKFWCGYCRSFIALARHGNGTDMFRGDTGVAVSRSRHMGDHFDKGEWRMREWVCLEAGRARGLLGEGGEHGGGEGQMTGRGCEWVAGMTGRGHEGNFEIDDDDDRNLIPSDSGFPGTTGLLPWTAEAQGQIPLPDNEAVSFLACAGSTGTRRGAGSADDDDEDEMSE</sequence>